<dbReference type="GO" id="GO:0006261">
    <property type="term" value="P:DNA-templated DNA replication"/>
    <property type="evidence" value="ECO:0007669"/>
    <property type="project" value="TreeGrafter"/>
</dbReference>
<accession>W7YAN9</accession>
<keyword evidence="4" id="KW-0239">DNA-directed DNA polymerase</keyword>
<dbReference type="InterPro" id="IPR005790">
    <property type="entry name" value="DNA_polIII_delta"/>
</dbReference>
<dbReference type="AlphaFoldDB" id="W7YAN9"/>
<dbReference type="Gene3D" id="3.40.50.300">
    <property type="entry name" value="P-loop containing nucleotide triphosphate hydrolases"/>
    <property type="match status" value="1"/>
</dbReference>
<feature type="domain" description="DNA polymerase III delta N-terminal" evidence="5">
    <location>
        <begin position="20"/>
        <end position="135"/>
    </location>
</feature>
<name>W7YAN9_9BACT</name>
<comment type="caution">
    <text evidence="6">The sequence shown here is derived from an EMBL/GenBank/DDBJ whole genome shotgun (WGS) entry which is preliminary data.</text>
</comment>
<keyword evidence="2" id="KW-0548">Nucleotidyltransferase</keyword>
<keyword evidence="1" id="KW-0808">Transferase</keyword>
<keyword evidence="7" id="KW-1185">Reference proteome</keyword>
<evidence type="ECO:0000256" key="4">
    <source>
        <dbReference type="ARBA" id="ARBA00022932"/>
    </source>
</evidence>
<evidence type="ECO:0000256" key="1">
    <source>
        <dbReference type="ARBA" id="ARBA00022679"/>
    </source>
</evidence>
<dbReference type="Pfam" id="PF06144">
    <property type="entry name" value="DNA_pol3_delta"/>
    <property type="match status" value="1"/>
</dbReference>
<proteinExistence type="predicted"/>
<dbReference type="GO" id="GO:0009360">
    <property type="term" value="C:DNA polymerase III complex"/>
    <property type="evidence" value="ECO:0007669"/>
    <property type="project" value="InterPro"/>
</dbReference>
<dbReference type="Gene3D" id="1.20.272.10">
    <property type="match status" value="1"/>
</dbReference>
<evidence type="ECO:0000256" key="2">
    <source>
        <dbReference type="ARBA" id="ARBA00022695"/>
    </source>
</evidence>
<evidence type="ECO:0000313" key="6">
    <source>
        <dbReference type="EMBL" id="GAF01411.1"/>
    </source>
</evidence>
<dbReference type="EMBL" id="BAMD01000001">
    <property type="protein sequence ID" value="GAF01411.1"/>
    <property type="molecule type" value="Genomic_DNA"/>
</dbReference>
<dbReference type="NCBIfam" id="TIGR01128">
    <property type="entry name" value="holA"/>
    <property type="match status" value="1"/>
</dbReference>
<dbReference type="GO" id="GO:0003887">
    <property type="term" value="F:DNA-directed DNA polymerase activity"/>
    <property type="evidence" value="ECO:0007669"/>
    <property type="project" value="UniProtKB-KW"/>
</dbReference>
<organism evidence="6 7">
    <name type="scientific">Saccharicrinis fermentans DSM 9555 = JCM 21142</name>
    <dbReference type="NCBI Taxonomy" id="869213"/>
    <lineage>
        <taxon>Bacteria</taxon>
        <taxon>Pseudomonadati</taxon>
        <taxon>Bacteroidota</taxon>
        <taxon>Bacteroidia</taxon>
        <taxon>Marinilabiliales</taxon>
        <taxon>Marinilabiliaceae</taxon>
        <taxon>Saccharicrinis</taxon>
    </lineage>
</organism>
<dbReference type="PANTHER" id="PTHR34388:SF1">
    <property type="entry name" value="DNA POLYMERASE III SUBUNIT DELTA"/>
    <property type="match status" value="1"/>
</dbReference>
<dbReference type="Proteomes" id="UP000019402">
    <property type="component" value="Unassembled WGS sequence"/>
</dbReference>
<dbReference type="SUPFAM" id="SSF52540">
    <property type="entry name" value="P-loop containing nucleoside triphosphate hydrolases"/>
    <property type="match status" value="1"/>
</dbReference>
<dbReference type="STRING" id="869213.GCA_000517085_04425"/>
<dbReference type="PANTHER" id="PTHR34388">
    <property type="entry name" value="DNA POLYMERASE III SUBUNIT DELTA"/>
    <property type="match status" value="1"/>
</dbReference>
<protein>
    <submittedName>
        <fullName evidence="6">DNA polymerase III subunit delta</fullName>
    </submittedName>
</protein>
<dbReference type="GO" id="GO:0003677">
    <property type="term" value="F:DNA binding"/>
    <property type="evidence" value="ECO:0007669"/>
    <property type="project" value="InterPro"/>
</dbReference>
<dbReference type="InterPro" id="IPR010372">
    <property type="entry name" value="DNA_pol3_delta_N"/>
</dbReference>
<evidence type="ECO:0000259" key="5">
    <source>
        <dbReference type="Pfam" id="PF06144"/>
    </source>
</evidence>
<dbReference type="Gene3D" id="1.10.8.60">
    <property type="match status" value="1"/>
</dbReference>
<gene>
    <name evidence="6" type="ORF">JCM21142_17</name>
</gene>
<keyword evidence="3" id="KW-0235">DNA replication</keyword>
<sequence>MNEFQHIMADLKNRQFKPIYFLMGEETYYIDMITNYIIDNVLTEEEKGFNQSIYYGKDVDATTITMAARRYPMMSQYQVVVVKEAQYLDKIEELQHYASAPLNSTILVINYKYKTLDKRKKLATILKKNKAIFEFKKLYDNQVSAWITGYLKEEGLSIDMKASTLLADSLGADLSKIVKELDKLKVAIGNEVKQITPEHIEKNIGLSKDYNSFELQKALVSKDILKANKIIKVFAKNPKDHPIQATISVLFNYFSKLMVYYYLTDKSKGNVAKELSINLILYKITP</sequence>
<dbReference type="InterPro" id="IPR027417">
    <property type="entry name" value="P-loop_NTPase"/>
</dbReference>
<evidence type="ECO:0000256" key="3">
    <source>
        <dbReference type="ARBA" id="ARBA00022705"/>
    </source>
</evidence>
<reference evidence="6 7" key="1">
    <citation type="journal article" date="2014" name="Genome Announc.">
        <title>Draft Genome Sequence of Cytophaga fermentans JCM 21142T, a Facultative Anaerobe Isolated from Marine Mud.</title>
        <authorList>
            <person name="Starns D."/>
            <person name="Oshima K."/>
            <person name="Suda W."/>
            <person name="Iino T."/>
            <person name="Yuki M."/>
            <person name="Inoue J."/>
            <person name="Kitamura K."/>
            <person name="Iida T."/>
            <person name="Darby A."/>
            <person name="Hattori M."/>
            <person name="Ohkuma M."/>
        </authorList>
    </citation>
    <scope>NUCLEOTIDE SEQUENCE [LARGE SCALE GENOMIC DNA]</scope>
    <source>
        <strain evidence="6 7">JCM 21142</strain>
    </source>
</reference>
<dbReference type="RefSeq" id="WP_235207921.1">
    <property type="nucleotide sequence ID" value="NZ_BAMD01000001.1"/>
</dbReference>
<dbReference type="eggNOG" id="COG1466">
    <property type="taxonomic scope" value="Bacteria"/>
</dbReference>
<evidence type="ECO:0000313" key="7">
    <source>
        <dbReference type="Proteomes" id="UP000019402"/>
    </source>
</evidence>